<dbReference type="Proteomes" id="UP000618943">
    <property type="component" value="Unassembled WGS sequence"/>
</dbReference>
<keyword evidence="6" id="KW-0812">Transmembrane</keyword>
<dbReference type="SMART" id="SM00382">
    <property type="entry name" value="AAA"/>
    <property type="match status" value="1"/>
</dbReference>
<keyword evidence="3" id="KW-0547">Nucleotide-binding</keyword>
<name>A0ABS1H2Z4_9BACL</name>
<feature type="transmembrane region" description="Helical" evidence="6">
    <location>
        <begin position="284"/>
        <end position="305"/>
    </location>
</feature>
<comment type="caution">
    <text evidence="8">The sequence shown here is derived from an EMBL/GenBank/DDBJ whole genome shotgun (WGS) entry which is preliminary data.</text>
</comment>
<evidence type="ECO:0000256" key="1">
    <source>
        <dbReference type="ARBA" id="ARBA00005417"/>
    </source>
</evidence>
<dbReference type="InterPro" id="IPR017871">
    <property type="entry name" value="ABC_transporter-like_CS"/>
</dbReference>
<dbReference type="PANTHER" id="PTHR46743:SF2">
    <property type="entry name" value="TEICHOIC ACIDS EXPORT ATP-BINDING PROTEIN TAGH"/>
    <property type="match status" value="1"/>
</dbReference>
<dbReference type="PANTHER" id="PTHR46743">
    <property type="entry name" value="TEICHOIC ACIDS EXPORT ATP-BINDING PROTEIN TAGH"/>
    <property type="match status" value="1"/>
</dbReference>
<keyword evidence="4 8" id="KW-0067">ATP-binding</keyword>
<evidence type="ECO:0000256" key="6">
    <source>
        <dbReference type="SAM" id="Phobius"/>
    </source>
</evidence>
<evidence type="ECO:0000313" key="9">
    <source>
        <dbReference type="Proteomes" id="UP000618943"/>
    </source>
</evidence>
<feature type="domain" description="ABC transporter" evidence="7">
    <location>
        <begin position="5"/>
        <end position="243"/>
    </location>
</feature>
<dbReference type="SUPFAM" id="SSF52540">
    <property type="entry name" value="P-loop containing nucleoside triphosphate hydrolases"/>
    <property type="match status" value="1"/>
</dbReference>
<evidence type="ECO:0000313" key="8">
    <source>
        <dbReference type="EMBL" id="MBK3493768.1"/>
    </source>
</evidence>
<dbReference type="CDD" id="cd03220">
    <property type="entry name" value="ABC_KpsT_Wzt"/>
    <property type="match status" value="1"/>
</dbReference>
<dbReference type="InterPro" id="IPR027417">
    <property type="entry name" value="P-loop_NTPase"/>
</dbReference>
<dbReference type="PROSITE" id="PS00211">
    <property type="entry name" value="ABC_TRANSPORTER_1"/>
    <property type="match status" value="1"/>
</dbReference>
<dbReference type="Pfam" id="PF00005">
    <property type="entry name" value="ABC_tran"/>
    <property type="match status" value="1"/>
</dbReference>
<evidence type="ECO:0000259" key="7">
    <source>
        <dbReference type="PROSITE" id="PS50893"/>
    </source>
</evidence>
<evidence type="ECO:0000256" key="5">
    <source>
        <dbReference type="ARBA" id="ARBA00022967"/>
    </source>
</evidence>
<gene>
    <name evidence="8" type="ORF">JFL43_02615</name>
</gene>
<dbReference type="RefSeq" id="WP_200747802.1">
    <property type="nucleotide sequence ID" value="NZ_JAEOAH010000003.1"/>
</dbReference>
<dbReference type="GO" id="GO:0005524">
    <property type="term" value="F:ATP binding"/>
    <property type="evidence" value="ECO:0007669"/>
    <property type="project" value="UniProtKB-KW"/>
</dbReference>
<reference evidence="8 9" key="1">
    <citation type="submission" date="2020-12" db="EMBL/GenBank/DDBJ databases">
        <title>YIM B01967 draft genome.</title>
        <authorList>
            <person name="Yan X."/>
        </authorList>
    </citation>
    <scope>NUCLEOTIDE SEQUENCE [LARGE SCALE GENOMIC DNA]</scope>
    <source>
        <strain evidence="8 9">YIM B01967</strain>
    </source>
</reference>
<evidence type="ECO:0000256" key="2">
    <source>
        <dbReference type="ARBA" id="ARBA00022448"/>
    </source>
</evidence>
<accession>A0ABS1H2Z4</accession>
<dbReference type="InterPro" id="IPR050683">
    <property type="entry name" value="Bact_Polysacc_Export_ATP-bd"/>
</dbReference>
<dbReference type="InterPro" id="IPR015860">
    <property type="entry name" value="ABC_transpr_TagH-like"/>
</dbReference>
<sequence>MNPKIRFMNVSKSFSLYRKQSEKLFDIISLKKDRDQFFALRNISFEVNEGEAIGLIGLNGSGKSTLSNLLAQVIPPSSGMIEIKGETSLIAISVGLNNSLTGLENIKLKCLMHGLNNAEIDQIKSDIIEFADIGNFINQPVKNYSSGMKSRLGFAISIHTNPDILIVDEALSVGDQTFYKKCLDKINVFKSQGKTIIFVSHSLSQIEAFCERVMWIHFGQIKMFDEAKKVISDYKKFINWFNLLSEKEKKNSRKEMLDEQYKVELIPSNSHIQQIKRKSKKSNVAFGIQILVLLFVVILSASYMLL</sequence>
<dbReference type="InterPro" id="IPR003593">
    <property type="entry name" value="AAA+_ATPase"/>
</dbReference>
<dbReference type="EMBL" id="JAEOAH010000003">
    <property type="protein sequence ID" value="MBK3493768.1"/>
    <property type="molecule type" value="Genomic_DNA"/>
</dbReference>
<organism evidence="8 9">
    <name type="scientific">Viridibacillus soli</name>
    <dbReference type="NCBI Taxonomy" id="2798301"/>
    <lineage>
        <taxon>Bacteria</taxon>
        <taxon>Bacillati</taxon>
        <taxon>Bacillota</taxon>
        <taxon>Bacilli</taxon>
        <taxon>Bacillales</taxon>
        <taxon>Caryophanaceae</taxon>
        <taxon>Viridibacillus</taxon>
    </lineage>
</organism>
<keyword evidence="6" id="KW-0472">Membrane</keyword>
<protein>
    <submittedName>
        <fullName evidence="8">ATP-binding cassette domain-containing protein</fullName>
    </submittedName>
</protein>
<dbReference type="PROSITE" id="PS50893">
    <property type="entry name" value="ABC_TRANSPORTER_2"/>
    <property type="match status" value="1"/>
</dbReference>
<dbReference type="InterPro" id="IPR003439">
    <property type="entry name" value="ABC_transporter-like_ATP-bd"/>
</dbReference>
<keyword evidence="5" id="KW-1278">Translocase</keyword>
<comment type="similarity">
    <text evidence="1">Belongs to the ABC transporter superfamily.</text>
</comment>
<keyword evidence="9" id="KW-1185">Reference proteome</keyword>
<keyword evidence="2" id="KW-0813">Transport</keyword>
<keyword evidence="6" id="KW-1133">Transmembrane helix</keyword>
<proteinExistence type="inferred from homology"/>
<evidence type="ECO:0000256" key="4">
    <source>
        <dbReference type="ARBA" id="ARBA00022840"/>
    </source>
</evidence>
<evidence type="ECO:0000256" key="3">
    <source>
        <dbReference type="ARBA" id="ARBA00022741"/>
    </source>
</evidence>
<dbReference type="Gene3D" id="3.40.50.300">
    <property type="entry name" value="P-loop containing nucleotide triphosphate hydrolases"/>
    <property type="match status" value="1"/>
</dbReference>